<proteinExistence type="predicted"/>
<keyword evidence="2" id="KW-1185">Reference proteome</keyword>
<organism evidence="1 2">
    <name type="scientific">Thalassolituus maritimus</name>
    <dbReference type="NCBI Taxonomy" id="484498"/>
    <lineage>
        <taxon>Bacteria</taxon>
        <taxon>Pseudomonadati</taxon>
        <taxon>Pseudomonadota</taxon>
        <taxon>Gammaproteobacteria</taxon>
        <taxon>Oceanospirillales</taxon>
        <taxon>Oceanospirillaceae</taxon>
        <taxon>Thalassolituus</taxon>
    </lineage>
</organism>
<evidence type="ECO:0008006" key="3">
    <source>
        <dbReference type="Google" id="ProtNLM"/>
    </source>
</evidence>
<dbReference type="EMBL" id="BAABWH010000001">
    <property type="protein sequence ID" value="GAA6144053.1"/>
    <property type="molecule type" value="Genomic_DNA"/>
</dbReference>
<gene>
    <name evidence="1" type="ORF">NBRC116585_01700</name>
</gene>
<protein>
    <recommendedName>
        <fullName evidence="3">DUF3570 domain-containing protein</fullName>
    </recommendedName>
</protein>
<evidence type="ECO:0000313" key="2">
    <source>
        <dbReference type="Proteomes" id="UP001481413"/>
    </source>
</evidence>
<comment type="caution">
    <text evidence="1">The sequence shown here is derived from an EMBL/GenBank/DDBJ whole genome shotgun (WGS) entry which is preliminary data.</text>
</comment>
<name>A0ABP9ZV87_9GAMM</name>
<dbReference type="Proteomes" id="UP001481413">
    <property type="component" value="Unassembled WGS sequence"/>
</dbReference>
<evidence type="ECO:0000313" key="1">
    <source>
        <dbReference type="EMBL" id="GAA6144053.1"/>
    </source>
</evidence>
<sequence>MLHLIGLTLIFIVTSAPALGDEIWAEPSLVTPGIVWPQDTDSLSDDAAQTEVTDDMAERSRRWLVDHLDNLSGGIDSFFVDRFFNDDVTDIQGQGSHAKFSFFTRRELGDPVDYKFGVSMNIELPHTNDRLNLLLQSEDEDVRESQIFESPDNVTYSSALRFIIQQSERWSSSVDAGVRWGIPPDPFIRLRARRPVYFDYWNLNLRQEVNYYTSDGYGSVTDLTFDRPIDTQRLFRLETEAEYLLNNDYFTLMYGGGLYHEINPIYAYAVLARATGDSEFGPTFDAYEFGVRVRRRVYHEWMFAEIQPQYVWTRENEWKPTPVIMFRLQTEFRR</sequence>
<reference evidence="1 2" key="1">
    <citation type="submission" date="2024-04" db="EMBL/GenBank/DDBJ databases">
        <title>Draft genome sequence of Thalassolituus maritimus NBRC 116585.</title>
        <authorList>
            <person name="Miyakawa T."/>
            <person name="Kusuya Y."/>
            <person name="Miura T."/>
        </authorList>
    </citation>
    <scope>NUCLEOTIDE SEQUENCE [LARGE SCALE GENOMIC DNA]</scope>
    <source>
        <strain evidence="1 2">5NW40-0001</strain>
    </source>
</reference>
<accession>A0ABP9ZV87</accession>